<dbReference type="EMBL" id="MU129083">
    <property type="protein sequence ID" value="KAF9507350.1"/>
    <property type="molecule type" value="Genomic_DNA"/>
</dbReference>
<dbReference type="Proteomes" id="UP000886523">
    <property type="component" value="Unassembled WGS sequence"/>
</dbReference>
<gene>
    <name evidence="1" type="ORF">BS47DRAFT_1351768</name>
</gene>
<name>A0A9P6AK46_9AGAM</name>
<accession>A0A9P6AK46</accession>
<evidence type="ECO:0000313" key="2">
    <source>
        <dbReference type="Proteomes" id="UP000886523"/>
    </source>
</evidence>
<feature type="non-terminal residue" evidence="1">
    <location>
        <position position="1"/>
    </location>
</feature>
<evidence type="ECO:0000313" key="1">
    <source>
        <dbReference type="EMBL" id="KAF9507350.1"/>
    </source>
</evidence>
<sequence length="72" mass="8253">LHHLINLYHRGHNFITMENLDSRIDEIFAPSTGIDQRPLLMSQKNLKIMMRDTRGSATLRHPDLFAASTASH</sequence>
<keyword evidence="2" id="KW-1185">Reference proteome</keyword>
<organism evidence="1 2">
    <name type="scientific">Hydnum rufescens UP504</name>
    <dbReference type="NCBI Taxonomy" id="1448309"/>
    <lineage>
        <taxon>Eukaryota</taxon>
        <taxon>Fungi</taxon>
        <taxon>Dikarya</taxon>
        <taxon>Basidiomycota</taxon>
        <taxon>Agaricomycotina</taxon>
        <taxon>Agaricomycetes</taxon>
        <taxon>Cantharellales</taxon>
        <taxon>Hydnaceae</taxon>
        <taxon>Hydnum</taxon>
    </lineage>
</organism>
<protein>
    <submittedName>
        <fullName evidence="1">Uncharacterized protein</fullName>
    </submittedName>
</protein>
<reference evidence="1" key="1">
    <citation type="journal article" date="2020" name="Nat. Commun.">
        <title>Large-scale genome sequencing of mycorrhizal fungi provides insights into the early evolution of symbiotic traits.</title>
        <authorList>
            <person name="Miyauchi S."/>
            <person name="Kiss E."/>
            <person name="Kuo A."/>
            <person name="Drula E."/>
            <person name="Kohler A."/>
            <person name="Sanchez-Garcia M."/>
            <person name="Morin E."/>
            <person name="Andreopoulos B."/>
            <person name="Barry K.W."/>
            <person name="Bonito G."/>
            <person name="Buee M."/>
            <person name="Carver A."/>
            <person name="Chen C."/>
            <person name="Cichocki N."/>
            <person name="Clum A."/>
            <person name="Culley D."/>
            <person name="Crous P.W."/>
            <person name="Fauchery L."/>
            <person name="Girlanda M."/>
            <person name="Hayes R.D."/>
            <person name="Keri Z."/>
            <person name="LaButti K."/>
            <person name="Lipzen A."/>
            <person name="Lombard V."/>
            <person name="Magnuson J."/>
            <person name="Maillard F."/>
            <person name="Murat C."/>
            <person name="Nolan M."/>
            <person name="Ohm R.A."/>
            <person name="Pangilinan J."/>
            <person name="Pereira M.F."/>
            <person name="Perotto S."/>
            <person name="Peter M."/>
            <person name="Pfister S."/>
            <person name="Riley R."/>
            <person name="Sitrit Y."/>
            <person name="Stielow J.B."/>
            <person name="Szollosi G."/>
            <person name="Zifcakova L."/>
            <person name="Stursova M."/>
            <person name="Spatafora J.W."/>
            <person name="Tedersoo L."/>
            <person name="Vaario L.M."/>
            <person name="Yamada A."/>
            <person name="Yan M."/>
            <person name="Wang P."/>
            <person name="Xu J."/>
            <person name="Bruns T."/>
            <person name="Baldrian P."/>
            <person name="Vilgalys R."/>
            <person name="Dunand C."/>
            <person name="Henrissat B."/>
            <person name="Grigoriev I.V."/>
            <person name="Hibbett D."/>
            <person name="Nagy L.G."/>
            <person name="Martin F.M."/>
        </authorList>
    </citation>
    <scope>NUCLEOTIDE SEQUENCE</scope>
    <source>
        <strain evidence="1">UP504</strain>
    </source>
</reference>
<proteinExistence type="predicted"/>
<dbReference type="AlphaFoldDB" id="A0A9P6AK46"/>
<dbReference type="OrthoDB" id="5597211at2759"/>
<feature type="non-terminal residue" evidence="1">
    <location>
        <position position="72"/>
    </location>
</feature>
<comment type="caution">
    <text evidence="1">The sequence shown here is derived from an EMBL/GenBank/DDBJ whole genome shotgun (WGS) entry which is preliminary data.</text>
</comment>